<evidence type="ECO:0000313" key="3">
    <source>
        <dbReference type="Proteomes" id="UP000501669"/>
    </source>
</evidence>
<reference evidence="2 3" key="1">
    <citation type="submission" date="2018-03" db="EMBL/GenBank/DDBJ databases">
        <title>Complete genome sequence of Pseudomonas fluorescens sp. G7.</title>
        <authorList>
            <person name="Gao C.-H."/>
            <person name="Li Z."/>
            <person name="Cai P."/>
        </authorList>
    </citation>
    <scope>NUCLEOTIDE SEQUENCE [LARGE SCALE GENOMIC DNA]</scope>
    <source>
        <strain evidence="2 3">G7</strain>
    </source>
</reference>
<dbReference type="EMBL" id="CP027561">
    <property type="protein sequence ID" value="QJP95727.1"/>
    <property type="molecule type" value="Genomic_DNA"/>
</dbReference>
<dbReference type="AlphaFoldDB" id="A0A7Z3H028"/>
<dbReference type="InterPro" id="IPR035919">
    <property type="entry name" value="EAL_sf"/>
</dbReference>
<dbReference type="RefSeq" id="WP_169430427.1">
    <property type="nucleotide sequence ID" value="NZ_CP027561.1"/>
</dbReference>
<evidence type="ECO:0000313" key="2">
    <source>
        <dbReference type="EMBL" id="QJP95727.1"/>
    </source>
</evidence>
<dbReference type="InterPro" id="IPR050706">
    <property type="entry name" value="Cyclic-di-GMP_PDE-like"/>
</dbReference>
<accession>A0A7Z3H028</accession>
<dbReference type="SMART" id="SM00052">
    <property type="entry name" value="EAL"/>
    <property type="match status" value="1"/>
</dbReference>
<dbReference type="CDD" id="cd01948">
    <property type="entry name" value="EAL"/>
    <property type="match status" value="1"/>
</dbReference>
<dbReference type="PANTHER" id="PTHR33121:SF70">
    <property type="entry name" value="SIGNALING PROTEIN YKOW"/>
    <property type="match status" value="1"/>
</dbReference>
<name>A0A7Z3H028_PSEFL</name>
<dbReference type="InterPro" id="IPR001633">
    <property type="entry name" value="EAL_dom"/>
</dbReference>
<sequence>MKRQFPTYLESESGVRAAAASTAHSQLHLVADIKRGLESQEFKAFIQPKIHLLDRQVAGGELLARWNHPVRGVLPAGEFIPAMVQHGLIDSLLWILFRQGLALQRQLTQMDALVPLSLNLHPVQLANKNLVERLIEEIERNNVRHNSIVFEILESATLPGSSAAYENALHLRRAGCGLSLDDFGSGYSTLERLIVLPFTEVKLDRAFVQRVPDDFQVEAIISFALALTEKLSMSMVVEGVETGTQCQRLIQLGVQYAQGFFFARSMPSEVFVEYCGKFGRGVSSARTRLF</sequence>
<dbReference type="Proteomes" id="UP000501669">
    <property type="component" value="Chromosome"/>
</dbReference>
<organism evidence="2 3">
    <name type="scientific">Pseudomonas fluorescens</name>
    <dbReference type="NCBI Taxonomy" id="294"/>
    <lineage>
        <taxon>Bacteria</taxon>
        <taxon>Pseudomonadati</taxon>
        <taxon>Pseudomonadota</taxon>
        <taxon>Gammaproteobacteria</taxon>
        <taxon>Pseudomonadales</taxon>
        <taxon>Pseudomonadaceae</taxon>
        <taxon>Pseudomonas</taxon>
    </lineage>
</organism>
<feature type="domain" description="EAL" evidence="1">
    <location>
        <begin position="26"/>
        <end position="279"/>
    </location>
</feature>
<dbReference type="SUPFAM" id="SSF141868">
    <property type="entry name" value="EAL domain-like"/>
    <property type="match status" value="1"/>
</dbReference>
<dbReference type="GO" id="GO:0071111">
    <property type="term" value="F:cyclic-guanylate-specific phosphodiesterase activity"/>
    <property type="evidence" value="ECO:0007669"/>
    <property type="project" value="InterPro"/>
</dbReference>
<evidence type="ECO:0000259" key="1">
    <source>
        <dbReference type="PROSITE" id="PS50883"/>
    </source>
</evidence>
<proteinExistence type="predicted"/>
<dbReference type="PROSITE" id="PS50883">
    <property type="entry name" value="EAL"/>
    <property type="match status" value="1"/>
</dbReference>
<gene>
    <name evidence="2" type="ORF">C6Y56_14455</name>
</gene>
<dbReference type="Pfam" id="PF00563">
    <property type="entry name" value="EAL"/>
    <property type="match status" value="1"/>
</dbReference>
<protein>
    <recommendedName>
        <fullName evidence="1">EAL domain-containing protein</fullName>
    </recommendedName>
</protein>
<dbReference type="PANTHER" id="PTHR33121">
    <property type="entry name" value="CYCLIC DI-GMP PHOSPHODIESTERASE PDEF"/>
    <property type="match status" value="1"/>
</dbReference>
<dbReference type="Gene3D" id="3.20.20.450">
    <property type="entry name" value="EAL domain"/>
    <property type="match status" value="1"/>
</dbReference>